<organism evidence="1 2">
    <name type="scientific">Paenibacillus albiflavus</name>
    <dbReference type="NCBI Taxonomy" id="2545760"/>
    <lineage>
        <taxon>Bacteria</taxon>
        <taxon>Bacillati</taxon>
        <taxon>Bacillota</taxon>
        <taxon>Bacilli</taxon>
        <taxon>Bacillales</taxon>
        <taxon>Paenibacillaceae</taxon>
        <taxon>Paenibacillus</taxon>
    </lineage>
</organism>
<sequence length="251" mass="28060">MAIQSETELYEPVKKYWISRGYEVRGEVKHCDLVAVQGNELVVVELKRSFTIPLLVQGIDRQRLTDRVYVAIELPNKGRAPHRLSWGEVRRLCELLGLGLMTVRFYKTRREPLVEVVCHPPRREDVAGDAARTPAKRVRVSKKAAERLAAEFESRHGDFNVGGSPGGKRQVTAYRERALLCAAALAQHGPLSLRELRERTGCAGAAAIMQRNAYGWFARHQRGVYALLPEGEAALTTTFADVVSVIACDLR</sequence>
<dbReference type="OrthoDB" id="9795163at2"/>
<dbReference type="AlphaFoldDB" id="A0A4R4E4V6"/>
<accession>A0A4R4E4V6</accession>
<dbReference type="Pfam" id="PF09929">
    <property type="entry name" value="DUF2161"/>
    <property type="match status" value="1"/>
</dbReference>
<reference evidence="1 2" key="1">
    <citation type="submission" date="2019-03" db="EMBL/GenBank/DDBJ databases">
        <authorList>
            <person name="Kim M.K.M."/>
        </authorList>
    </citation>
    <scope>NUCLEOTIDE SEQUENCE [LARGE SCALE GENOMIC DNA]</scope>
    <source>
        <strain evidence="1 2">18JY21-1</strain>
    </source>
</reference>
<dbReference type="InterPro" id="IPR018679">
    <property type="entry name" value="DUF2161"/>
</dbReference>
<proteinExistence type="predicted"/>
<dbReference type="EMBL" id="SKFG01000035">
    <property type="protein sequence ID" value="TCZ73041.1"/>
    <property type="molecule type" value="Genomic_DNA"/>
</dbReference>
<dbReference type="RefSeq" id="WP_132420167.1">
    <property type="nucleotide sequence ID" value="NZ_SKFG01000035.1"/>
</dbReference>
<keyword evidence="2" id="KW-1185">Reference proteome</keyword>
<name>A0A4R4E4V6_9BACL</name>
<evidence type="ECO:0000313" key="1">
    <source>
        <dbReference type="EMBL" id="TCZ73041.1"/>
    </source>
</evidence>
<evidence type="ECO:0000313" key="2">
    <source>
        <dbReference type="Proteomes" id="UP000295418"/>
    </source>
</evidence>
<gene>
    <name evidence="1" type="ORF">E0485_21720</name>
</gene>
<dbReference type="Proteomes" id="UP000295418">
    <property type="component" value="Unassembled WGS sequence"/>
</dbReference>
<comment type="caution">
    <text evidence="1">The sequence shown here is derived from an EMBL/GenBank/DDBJ whole genome shotgun (WGS) entry which is preliminary data.</text>
</comment>
<protein>
    <submittedName>
        <fullName evidence="1">Uncharacterized protein</fullName>
    </submittedName>
</protein>